<evidence type="ECO:0000259" key="3">
    <source>
        <dbReference type="Pfam" id="PF02826"/>
    </source>
</evidence>
<dbReference type="SUPFAM" id="SSF52283">
    <property type="entry name" value="Formate/glycerate dehydrogenase catalytic domain-like"/>
    <property type="match status" value="1"/>
</dbReference>
<keyword evidence="4" id="KW-0670">Pyruvate</keyword>
<dbReference type="Proteomes" id="UP000324738">
    <property type="component" value="Unassembled WGS sequence"/>
</dbReference>
<name>A0A5B0E208_9HYPH</name>
<dbReference type="EMBL" id="VTWH01000001">
    <property type="protein sequence ID" value="KAA0972332.1"/>
    <property type="molecule type" value="Genomic_DNA"/>
</dbReference>
<dbReference type="InterPro" id="IPR006140">
    <property type="entry name" value="D-isomer_DH_NAD-bd"/>
</dbReference>
<evidence type="ECO:0000313" key="4">
    <source>
        <dbReference type="EMBL" id="KAA0972332.1"/>
    </source>
</evidence>
<sequence length="313" mass="33402">MTVLVSTKAEALDGWCTGLAAHLPDEVVKPAADAVNDPTIEFAVLWQQPGDLIANLPNLKAIFSLGAGVDHILRDTNLPDVPIVRVVAEDLTSRMSEYVVWRVLDHFRQGRLYREQQSAHLWSERPQLAAGAVSVGILGMGELGQDAAKKLQMLGFNVCGWSRSAKEVSGVKGYSGAAGLQDCLAASDIVVVLLPLTAQTRGLIDNRFLSAMKRKTPLGGPVLINAGRGGLQKSEDILAALSDGRLMEASLDVFEQEPLPSDSPFWAHPRVFVTPHAAAASDPGALARVIAGQIKAYRAGKPLSGIVDRQAGY</sequence>
<dbReference type="AlphaFoldDB" id="A0A5B0E208"/>
<keyword evidence="1" id="KW-0560">Oxidoreductase</keyword>
<evidence type="ECO:0000256" key="1">
    <source>
        <dbReference type="ARBA" id="ARBA00023002"/>
    </source>
</evidence>
<reference evidence="4 5" key="1">
    <citation type="submission" date="2019-08" db="EMBL/GenBank/DDBJ databases">
        <title>Aureimonas fodiniaquatilis sp. nov., isolated from a coal mine wastewater.</title>
        <authorList>
            <person name="Kim W."/>
        </authorList>
    </citation>
    <scope>NUCLEOTIDE SEQUENCE [LARGE SCALE GENOMIC DNA]</scope>
    <source>
        <strain evidence="4 5">CAU 1482</strain>
    </source>
</reference>
<dbReference type="SUPFAM" id="SSF51735">
    <property type="entry name" value="NAD(P)-binding Rossmann-fold domains"/>
    <property type="match status" value="1"/>
</dbReference>
<keyword evidence="5" id="KW-1185">Reference proteome</keyword>
<dbReference type="Pfam" id="PF02826">
    <property type="entry name" value="2-Hacid_dh_C"/>
    <property type="match status" value="1"/>
</dbReference>
<dbReference type="GO" id="GO:0016491">
    <property type="term" value="F:oxidoreductase activity"/>
    <property type="evidence" value="ECO:0007669"/>
    <property type="project" value="UniProtKB-KW"/>
</dbReference>
<organism evidence="4 5">
    <name type="scientific">Aureimonas fodinaquatilis</name>
    <dbReference type="NCBI Taxonomy" id="2565783"/>
    <lineage>
        <taxon>Bacteria</taxon>
        <taxon>Pseudomonadati</taxon>
        <taxon>Pseudomonadota</taxon>
        <taxon>Alphaproteobacteria</taxon>
        <taxon>Hyphomicrobiales</taxon>
        <taxon>Aurantimonadaceae</taxon>
        <taxon>Aureimonas</taxon>
    </lineage>
</organism>
<protein>
    <submittedName>
        <fullName evidence="4">Glyoxylate/hydroxypyruvate reductase A</fullName>
    </submittedName>
</protein>
<evidence type="ECO:0000256" key="2">
    <source>
        <dbReference type="ARBA" id="ARBA00023027"/>
    </source>
</evidence>
<proteinExistence type="predicted"/>
<dbReference type="InterPro" id="IPR036291">
    <property type="entry name" value="NAD(P)-bd_dom_sf"/>
</dbReference>
<gene>
    <name evidence="4" type="ORF">FPY71_04335</name>
</gene>
<dbReference type="RefSeq" id="WP_149297946.1">
    <property type="nucleotide sequence ID" value="NZ_VTWH01000001.1"/>
</dbReference>
<feature type="domain" description="D-isomer specific 2-hydroxyacid dehydrogenase NAD-binding" evidence="3">
    <location>
        <begin position="102"/>
        <end position="278"/>
    </location>
</feature>
<keyword evidence="2" id="KW-0520">NAD</keyword>
<dbReference type="OrthoDB" id="9787219at2"/>
<comment type="caution">
    <text evidence="4">The sequence shown here is derived from an EMBL/GenBank/DDBJ whole genome shotgun (WGS) entry which is preliminary data.</text>
</comment>
<dbReference type="CDD" id="cd12164">
    <property type="entry name" value="GDH_like_2"/>
    <property type="match status" value="1"/>
</dbReference>
<dbReference type="GO" id="GO:0051287">
    <property type="term" value="F:NAD binding"/>
    <property type="evidence" value="ECO:0007669"/>
    <property type="project" value="InterPro"/>
</dbReference>
<accession>A0A5B0E208</accession>
<dbReference type="PANTHER" id="PTHR43333:SF1">
    <property type="entry name" value="D-ISOMER SPECIFIC 2-HYDROXYACID DEHYDROGENASE NAD-BINDING DOMAIN-CONTAINING PROTEIN"/>
    <property type="match status" value="1"/>
</dbReference>
<evidence type="ECO:0000313" key="5">
    <source>
        <dbReference type="Proteomes" id="UP000324738"/>
    </source>
</evidence>
<dbReference type="PANTHER" id="PTHR43333">
    <property type="entry name" value="2-HACID_DH_C DOMAIN-CONTAINING PROTEIN"/>
    <property type="match status" value="1"/>
</dbReference>
<dbReference type="Gene3D" id="3.40.50.720">
    <property type="entry name" value="NAD(P)-binding Rossmann-like Domain"/>
    <property type="match status" value="2"/>
</dbReference>